<reference evidence="2" key="1">
    <citation type="journal article" date="2022" name="Mol. Ecol. Resour.">
        <title>The genomes of chicory, endive, great burdock and yacon provide insights into Asteraceae palaeo-polyploidization history and plant inulin production.</title>
        <authorList>
            <person name="Fan W."/>
            <person name="Wang S."/>
            <person name="Wang H."/>
            <person name="Wang A."/>
            <person name="Jiang F."/>
            <person name="Liu H."/>
            <person name="Zhao H."/>
            <person name="Xu D."/>
            <person name="Zhang Y."/>
        </authorList>
    </citation>
    <scope>NUCLEOTIDE SEQUENCE [LARGE SCALE GENOMIC DNA]</scope>
    <source>
        <strain evidence="2">cv. Punajuju</strain>
    </source>
</reference>
<protein>
    <submittedName>
        <fullName evidence="1">Uncharacterized protein</fullName>
    </submittedName>
</protein>
<dbReference type="EMBL" id="CM042016">
    <property type="protein sequence ID" value="KAI3700821.1"/>
    <property type="molecule type" value="Genomic_DNA"/>
</dbReference>
<evidence type="ECO:0000313" key="2">
    <source>
        <dbReference type="Proteomes" id="UP001055811"/>
    </source>
</evidence>
<evidence type="ECO:0000313" key="1">
    <source>
        <dbReference type="EMBL" id="KAI3700821.1"/>
    </source>
</evidence>
<dbReference type="Proteomes" id="UP001055811">
    <property type="component" value="Linkage Group LG08"/>
</dbReference>
<accession>A0ACB8ZSY4</accession>
<keyword evidence="2" id="KW-1185">Reference proteome</keyword>
<organism evidence="1 2">
    <name type="scientific">Cichorium intybus</name>
    <name type="common">Chicory</name>
    <dbReference type="NCBI Taxonomy" id="13427"/>
    <lineage>
        <taxon>Eukaryota</taxon>
        <taxon>Viridiplantae</taxon>
        <taxon>Streptophyta</taxon>
        <taxon>Embryophyta</taxon>
        <taxon>Tracheophyta</taxon>
        <taxon>Spermatophyta</taxon>
        <taxon>Magnoliopsida</taxon>
        <taxon>eudicotyledons</taxon>
        <taxon>Gunneridae</taxon>
        <taxon>Pentapetalae</taxon>
        <taxon>asterids</taxon>
        <taxon>campanulids</taxon>
        <taxon>Asterales</taxon>
        <taxon>Asteraceae</taxon>
        <taxon>Cichorioideae</taxon>
        <taxon>Cichorieae</taxon>
        <taxon>Cichoriinae</taxon>
        <taxon>Cichorium</taxon>
    </lineage>
</organism>
<name>A0ACB8ZSY4_CICIN</name>
<sequence>MSKGTLEGSPCNPHPPRWPLACPSRGNPSSCSNTRDAAQELGASRRRSGSKKNPKIDDFTCLTQSNTTTRWVASQQALSLTSSARRAASYSSLSSVGIILFISGAKSWINVASNVVSCVMRSLT</sequence>
<proteinExistence type="predicted"/>
<comment type="caution">
    <text evidence="1">The sequence shown here is derived from an EMBL/GenBank/DDBJ whole genome shotgun (WGS) entry which is preliminary data.</text>
</comment>
<reference evidence="1 2" key="2">
    <citation type="journal article" date="2022" name="Mol. Ecol. Resour.">
        <title>The genomes of chicory, endive, great burdock and yacon provide insights into Asteraceae paleo-polyploidization history and plant inulin production.</title>
        <authorList>
            <person name="Fan W."/>
            <person name="Wang S."/>
            <person name="Wang H."/>
            <person name="Wang A."/>
            <person name="Jiang F."/>
            <person name="Liu H."/>
            <person name="Zhao H."/>
            <person name="Xu D."/>
            <person name="Zhang Y."/>
        </authorList>
    </citation>
    <scope>NUCLEOTIDE SEQUENCE [LARGE SCALE GENOMIC DNA]</scope>
    <source>
        <strain evidence="2">cv. Punajuju</strain>
        <tissue evidence="1">Leaves</tissue>
    </source>
</reference>
<gene>
    <name evidence="1" type="ORF">L2E82_45459</name>
</gene>